<name>V5WLS1_9SPIO</name>
<dbReference type="HOGENOM" id="CLU_891075_0_0_12"/>
<dbReference type="RefSeq" id="WP_024269456.1">
    <property type="nucleotide sequence ID" value="NC_023035.1"/>
</dbReference>
<accession>V5WLS1</accession>
<dbReference type="InterPro" id="IPR043129">
    <property type="entry name" value="ATPase_NBD"/>
</dbReference>
<dbReference type="KEGG" id="slr:L21SP2_3223"/>
<proteinExistence type="predicted"/>
<protein>
    <submittedName>
        <fullName evidence="1">Uncharacterized protein</fullName>
    </submittedName>
</protein>
<reference evidence="1 2" key="1">
    <citation type="journal article" date="2015" name="Stand. Genomic Sci.">
        <title>Complete genome sequence and description of Salinispira pacifica gen. nov., sp. nov., a novel spirochaete isolated form a hypersaline microbial mat.</title>
        <authorList>
            <person name="Ben Hania W."/>
            <person name="Joseph M."/>
            <person name="Schumann P."/>
            <person name="Bunk B."/>
            <person name="Fiebig A."/>
            <person name="Sproer C."/>
            <person name="Klenk H.P."/>
            <person name="Fardeau M.L."/>
            <person name="Spring S."/>
        </authorList>
    </citation>
    <scope>NUCLEOTIDE SEQUENCE [LARGE SCALE GENOMIC DNA]</scope>
    <source>
        <strain evidence="1 2">L21-RPul-D2</strain>
    </source>
</reference>
<dbReference type="Gene3D" id="3.30.420.40">
    <property type="match status" value="1"/>
</dbReference>
<dbReference type="SUPFAM" id="SSF53067">
    <property type="entry name" value="Actin-like ATPase domain"/>
    <property type="match status" value="1"/>
</dbReference>
<sequence>MSSFDNPANILVAVQSGKMIRWHLVNTTGHILHEKIFEHGTTEISEDLARIVYRIHKLRHDPGRSIAAVVFTNLNRETADILKQGIAVNDHNSTISLSPARALAEFNTGQNGLDTDSVLGAGGEKPKNGGAIYLVIDEILQAYVPGRDGSDDFLFTPESMILRSGGYLHPAQARGSAGAEFSQLLLTDSLSFSSPEGPLEVQARFRSRLRRGEKDAREYYSRYCENLAVLCINLNDVFPHRKILLYGPLVSSDPMFRQSIREKIGRVMYPVDAESLAGSVTTGLDYLRSLSSGAGIWFGRMGGSIESSKKDE</sequence>
<evidence type="ECO:0000313" key="2">
    <source>
        <dbReference type="Proteomes" id="UP000018680"/>
    </source>
</evidence>
<dbReference type="EMBL" id="CP006939">
    <property type="protein sequence ID" value="AHC16563.1"/>
    <property type="molecule type" value="Genomic_DNA"/>
</dbReference>
<evidence type="ECO:0000313" key="1">
    <source>
        <dbReference type="EMBL" id="AHC16563.1"/>
    </source>
</evidence>
<dbReference type="STRING" id="1307761.L21SP2_3223"/>
<keyword evidence="2" id="KW-1185">Reference proteome</keyword>
<dbReference type="AlphaFoldDB" id="V5WLS1"/>
<gene>
    <name evidence="1" type="ORF">L21SP2_3223</name>
</gene>
<dbReference type="Proteomes" id="UP000018680">
    <property type="component" value="Chromosome"/>
</dbReference>
<organism evidence="1 2">
    <name type="scientific">Salinispira pacifica</name>
    <dbReference type="NCBI Taxonomy" id="1307761"/>
    <lineage>
        <taxon>Bacteria</taxon>
        <taxon>Pseudomonadati</taxon>
        <taxon>Spirochaetota</taxon>
        <taxon>Spirochaetia</taxon>
        <taxon>Spirochaetales</taxon>
        <taxon>Spirochaetaceae</taxon>
        <taxon>Salinispira</taxon>
    </lineage>
</organism>